<accession>A0ABU1NNH7</accession>
<dbReference type="PANTHER" id="PTHR30289:SF1">
    <property type="entry name" value="PEBP (PHOSPHATIDYLETHANOLAMINE-BINDING PROTEIN) FAMILY PROTEIN"/>
    <property type="match status" value="1"/>
</dbReference>
<name>A0ABU1NNH7_9BURK</name>
<dbReference type="CDD" id="cd00865">
    <property type="entry name" value="PEBP_bact_arch"/>
    <property type="match status" value="1"/>
</dbReference>
<dbReference type="PANTHER" id="PTHR30289">
    <property type="entry name" value="UNCHARACTERIZED PROTEIN YBCL-RELATED"/>
    <property type="match status" value="1"/>
</dbReference>
<reference evidence="1 2" key="1">
    <citation type="submission" date="2023-07" db="EMBL/GenBank/DDBJ databases">
        <title>Sorghum-associated microbial communities from plants grown in Nebraska, USA.</title>
        <authorList>
            <person name="Schachtman D."/>
        </authorList>
    </citation>
    <scope>NUCLEOTIDE SEQUENCE [LARGE SCALE GENOMIC DNA]</scope>
    <source>
        <strain evidence="1 2">DS1781</strain>
    </source>
</reference>
<keyword evidence="2" id="KW-1185">Reference proteome</keyword>
<dbReference type="GO" id="GO:0004860">
    <property type="term" value="F:protein kinase inhibitor activity"/>
    <property type="evidence" value="ECO:0007669"/>
    <property type="project" value="UniProtKB-KW"/>
</dbReference>
<comment type="caution">
    <text evidence="1">The sequence shown here is derived from an EMBL/GenBank/DDBJ whole genome shotgun (WGS) entry which is preliminary data.</text>
</comment>
<dbReference type="InterPro" id="IPR005247">
    <property type="entry name" value="YbhB_YbcL/LppC-like"/>
</dbReference>
<dbReference type="SUPFAM" id="SSF49777">
    <property type="entry name" value="PEBP-like"/>
    <property type="match status" value="1"/>
</dbReference>
<keyword evidence="1" id="KW-0649">Protein kinase inhibitor</keyword>
<proteinExistence type="predicted"/>
<dbReference type="InterPro" id="IPR036610">
    <property type="entry name" value="PEBP-like_sf"/>
</dbReference>
<dbReference type="Proteomes" id="UP001184230">
    <property type="component" value="Unassembled WGS sequence"/>
</dbReference>
<protein>
    <submittedName>
        <fullName evidence="1">Raf kinase inhibitor-like YbhB/YbcL family protein</fullName>
    </submittedName>
</protein>
<dbReference type="EMBL" id="JAVDRF010000018">
    <property type="protein sequence ID" value="MDR6539576.1"/>
    <property type="molecule type" value="Genomic_DNA"/>
</dbReference>
<dbReference type="NCBIfam" id="TIGR00481">
    <property type="entry name" value="YbhB/YbcL family Raf kinase inhibitor-like protein"/>
    <property type="match status" value="1"/>
</dbReference>
<dbReference type="RefSeq" id="WP_309907387.1">
    <property type="nucleotide sequence ID" value="NZ_JAVDRF010000018.1"/>
</dbReference>
<evidence type="ECO:0000313" key="2">
    <source>
        <dbReference type="Proteomes" id="UP001184230"/>
    </source>
</evidence>
<evidence type="ECO:0000313" key="1">
    <source>
        <dbReference type="EMBL" id="MDR6539576.1"/>
    </source>
</evidence>
<gene>
    <name evidence="1" type="ORF">J2739_005373</name>
</gene>
<organism evidence="1 2">
    <name type="scientific">Variovorax soli</name>
    <dbReference type="NCBI Taxonomy" id="376815"/>
    <lineage>
        <taxon>Bacteria</taxon>
        <taxon>Pseudomonadati</taxon>
        <taxon>Pseudomonadota</taxon>
        <taxon>Betaproteobacteria</taxon>
        <taxon>Burkholderiales</taxon>
        <taxon>Comamonadaceae</taxon>
        <taxon>Variovorax</taxon>
    </lineage>
</organism>
<dbReference type="Gene3D" id="3.90.280.10">
    <property type="entry name" value="PEBP-like"/>
    <property type="match status" value="1"/>
</dbReference>
<dbReference type="InterPro" id="IPR008914">
    <property type="entry name" value="PEBP"/>
</dbReference>
<sequence>MLEKLPDAIGLALHGVRAGLEEIAFNTLGLRQGMASIKLGSLAFADHGPLPPRYTADGEGLSPPLQWTGVPAGAASLVLVVEDADSPTPHPLVHGIAVDLPAEDGSLPEGAFPSADNAGNGLHAGRNSVLLAAWLPPDPPPGHGVHRYAFQLFALESAPAFSATPGREEVMEQLRAHAIASGLLIGTCERPDGTIKIKETAPGGSGPAIAG</sequence>
<dbReference type="Pfam" id="PF01161">
    <property type="entry name" value="PBP"/>
    <property type="match status" value="1"/>
</dbReference>